<evidence type="ECO:0000313" key="18">
    <source>
        <dbReference type="Proteomes" id="UP001564408"/>
    </source>
</evidence>
<dbReference type="RefSeq" id="WP_369667059.1">
    <property type="nucleotide sequence ID" value="NZ_JBDKXB010000010.1"/>
</dbReference>
<reference evidence="17 18" key="1">
    <citation type="submission" date="2024-05" db="EMBL/GenBank/DDBJ databases">
        <title>Genome Sequence and Characterization of the New Strain Purple Sulfur Bacterium of Genus Thioalkalicoccus.</title>
        <authorList>
            <person name="Bryantseva I.A."/>
            <person name="Kyndt J.A."/>
            <person name="Imhoff J.F."/>
        </authorList>
    </citation>
    <scope>NUCLEOTIDE SEQUENCE [LARGE SCALE GENOMIC DNA]</scope>
    <source>
        <strain evidence="17 18">Um2</strain>
    </source>
</reference>
<proteinExistence type="inferred from homology"/>
<dbReference type="InterPro" id="IPR018274">
    <property type="entry name" value="PEP_util_AS"/>
</dbReference>
<dbReference type="GO" id="GO:0050242">
    <property type="term" value="F:pyruvate, phosphate dikinase activity"/>
    <property type="evidence" value="ECO:0007669"/>
    <property type="project" value="UniProtKB-EC"/>
</dbReference>
<keyword evidence="9" id="KW-0418">Kinase</keyword>
<dbReference type="InterPro" id="IPR015813">
    <property type="entry name" value="Pyrv/PenolPyrv_kinase-like_dom"/>
</dbReference>
<sequence>MDTATYATKHVFAFEEGNGKDKKLLGGKGANLCEMTQIGLNVPPGFVISTAACLEYLDSPTRALPAGLIDEVHAQMKALEVKTGKGFGNPEDPLLVSVRSGSAMSMPGMMDTILNLGLNTATLQGLIRQTGDPRFGYDAYRRFIQLFGKVALGVADSLFDAEFEAVKEQAHVKDDVGLSAADLEEISERFLKVIEAHTGKPFPEDPFDQLEIAIKAVFNSWMGKRAVDYRRQFNITTDMAHGTAVNVVTMVFGNRGNDSGTGVAFTRNPANGENKLFGEYLTNAQGEDVVAGIRTPKPIDRLKNEMPEMARQLDELRDKLESHYREIQDFEFTIERGQLYCLQTRNGKMNAQAMVRTSVEMEREGLISKQEALLRIKPDLLEQMLFPRLDPTIRAEAVAQGLPASPGAASGIAVFDADRAEQMGKELGQKVILVREETKPEDIHGFFASEGILTSRGGKTSHAAVVARGMGKPCVAGAEGIVVDVNRREAYVGESSFREGQVITIDGTTGKVYLGAIPTVEPDFTPELNTLLSWADEVARLKVLANADTPDDARRALKYGARGIGLARTERMFNDPARLPIVIEMIVADTPEQRQAALDLLLPLQRADFRELFEVMSPNPVTIRLLDPPIHEFLPDEHQLERELAELHRLGETTRGMVVLAGTMSLIHASDRARVELDTMRRMVDPALVEEAIAKKETMLRKVRVLYETNPMLGHRGVRLGITFPEIYQMQIRAILEAAAECGRRGIEVHPQMMVPQVCTVEELKKVKSYVDTIHEEIQQRYGHPVPFKFGTMIEVVRACMRAESLAEVAEFFSFGTNDLTQATFSFSREDAENKFLPLYNQSTILHDNPFEVLDVKGVGKLMKLAVEWGRTTRPDMPISICGEHGGHPSSIAFCHEAGLDYVSCSGPRVPVARLAAAHAVMAQQGAA</sequence>
<dbReference type="PANTHER" id="PTHR22931">
    <property type="entry name" value="PHOSPHOENOLPYRUVATE DIKINASE-RELATED"/>
    <property type="match status" value="1"/>
</dbReference>
<evidence type="ECO:0000256" key="13">
    <source>
        <dbReference type="SAM" id="Coils"/>
    </source>
</evidence>
<dbReference type="NCBIfam" id="TIGR01828">
    <property type="entry name" value="pyru_phos_dikin"/>
    <property type="match status" value="1"/>
</dbReference>
<dbReference type="InterPro" id="IPR002192">
    <property type="entry name" value="PPDK_AMP/ATP-bd"/>
</dbReference>
<dbReference type="InterPro" id="IPR008279">
    <property type="entry name" value="PEP-util_enz_mobile_dom"/>
</dbReference>
<dbReference type="PIRSF" id="PIRSF000853">
    <property type="entry name" value="PPDK"/>
    <property type="match status" value="1"/>
</dbReference>
<dbReference type="SUPFAM" id="SSF51621">
    <property type="entry name" value="Phosphoenolpyruvate/pyruvate domain"/>
    <property type="match status" value="1"/>
</dbReference>
<dbReference type="Gene3D" id="3.50.30.10">
    <property type="entry name" value="Phosphohistidine domain"/>
    <property type="match status" value="1"/>
</dbReference>
<gene>
    <name evidence="17" type="primary">ppdK</name>
    <name evidence="17" type="ORF">ABC977_09685</name>
</gene>
<evidence type="ECO:0000313" key="17">
    <source>
        <dbReference type="EMBL" id="MEY6432674.1"/>
    </source>
</evidence>
<keyword evidence="6 17" id="KW-0808">Transferase</keyword>
<keyword evidence="10" id="KW-0067">ATP-binding</keyword>
<dbReference type="NCBIfam" id="NF004531">
    <property type="entry name" value="PRK05878.1"/>
    <property type="match status" value="1"/>
</dbReference>
<dbReference type="InterPro" id="IPR013815">
    <property type="entry name" value="ATP_grasp_subdomain_1"/>
</dbReference>
<dbReference type="Gene3D" id="3.30.1490.20">
    <property type="entry name" value="ATP-grasp fold, A domain"/>
    <property type="match status" value="1"/>
</dbReference>
<name>A0ABV4BDT4_9GAMM</name>
<evidence type="ECO:0000259" key="16">
    <source>
        <dbReference type="Pfam" id="PF02896"/>
    </source>
</evidence>
<dbReference type="SUPFAM" id="SSF56059">
    <property type="entry name" value="Glutathione synthetase ATP-binding domain-like"/>
    <property type="match status" value="1"/>
</dbReference>
<evidence type="ECO:0000256" key="11">
    <source>
        <dbReference type="ARBA" id="ARBA00022842"/>
    </source>
</evidence>
<evidence type="ECO:0000256" key="7">
    <source>
        <dbReference type="ARBA" id="ARBA00022723"/>
    </source>
</evidence>
<evidence type="ECO:0000256" key="3">
    <source>
        <dbReference type="ARBA" id="ARBA00007837"/>
    </source>
</evidence>
<dbReference type="Gene3D" id="1.10.189.10">
    <property type="entry name" value="Pyruvate Phosphate Dikinase, domain 2"/>
    <property type="match status" value="1"/>
</dbReference>
<dbReference type="Gene3D" id="3.30.470.20">
    <property type="entry name" value="ATP-grasp fold, B domain"/>
    <property type="match status" value="1"/>
</dbReference>
<evidence type="ECO:0000259" key="15">
    <source>
        <dbReference type="Pfam" id="PF01326"/>
    </source>
</evidence>
<dbReference type="Gene3D" id="3.20.20.60">
    <property type="entry name" value="Phosphoenolpyruvate-binding domains"/>
    <property type="match status" value="1"/>
</dbReference>
<feature type="domain" description="Pyruvate phosphate dikinase AMP/ATP-binding" evidence="15">
    <location>
        <begin position="309"/>
        <end position="364"/>
    </location>
</feature>
<comment type="caution">
    <text evidence="17">The sequence shown here is derived from an EMBL/GenBank/DDBJ whole genome shotgun (WGS) entry which is preliminary data.</text>
</comment>
<dbReference type="PROSITE" id="PS00370">
    <property type="entry name" value="PEP_ENZYMES_PHOS_SITE"/>
    <property type="match status" value="1"/>
</dbReference>
<evidence type="ECO:0000256" key="2">
    <source>
        <dbReference type="ARBA" id="ARBA00003144"/>
    </source>
</evidence>
<comment type="cofactor">
    <cofactor evidence="1 12">
        <name>Mg(2+)</name>
        <dbReference type="ChEBI" id="CHEBI:18420"/>
    </cofactor>
</comment>
<keyword evidence="8" id="KW-0547">Nucleotide-binding</keyword>
<evidence type="ECO:0000256" key="12">
    <source>
        <dbReference type="PIRNR" id="PIRNR000853"/>
    </source>
</evidence>
<dbReference type="InterPro" id="IPR040442">
    <property type="entry name" value="Pyrv_kinase-like_dom_sf"/>
</dbReference>
<keyword evidence="7" id="KW-0479">Metal-binding</keyword>
<dbReference type="EC" id="2.7.9.1" evidence="4 12"/>
<dbReference type="InterPro" id="IPR036637">
    <property type="entry name" value="Phosphohistidine_dom_sf"/>
</dbReference>
<comment type="function">
    <text evidence="2">Catalyzes the reversible phosphorylation of pyruvate and phosphate.</text>
</comment>
<dbReference type="Pfam" id="PF00391">
    <property type="entry name" value="PEP-utilizers"/>
    <property type="match status" value="1"/>
</dbReference>
<feature type="domain" description="PEP-utilising enzyme C-terminal" evidence="16">
    <location>
        <begin position="528"/>
        <end position="920"/>
    </location>
</feature>
<evidence type="ECO:0000256" key="8">
    <source>
        <dbReference type="ARBA" id="ARBA00022741"/>
    </source>
</evidence>
<dbReference type="InterPro" id="IPR000121">
    <property type="entry name" value="PEP_util_C"/>
</dbReference>
<feature type="domain" description="PEP-utilising enzyme mobile" evidence="14">
    <location>
        <begin position="429"/>
        <end position="510"/>
    </location>
</feature>
<comment type="catalytic activity">
    <reaction evidence="12">
        <text>pyruvate + phosphate + ATP = phosphoenolpyruvate + AMP + diphosphate + H(+)</text>
        <dbReference type="Rhea" id="RHEA:10756"/>
        <dbReference type="ChEBI" id="CHEBI:15361"/>
        <dbReference type="ChEBI" id="CHEBI:15378"/>
        <dbReference type="ChEBI" id="CHEBI:30616"/>
        <dbReference type="ChEBI" id="CHEBI:33019"/>
        <dbReference type="ChEBI" id="CHEBI:43474"/>
        <dbReference type="ChEBI" id="CHEBI:58702"/>
        <dbReference type="ChEBI" id="CHEBI:456215"/>
        <dbReference type="EC" id="2.7.9.1"/>
    </reaction>
</comment>
<evidence type="ECO:0000256" key="5">
    <source>
        <dbReference type="ARBA" id="ARBA00020138"/>
    </source>
</evidence>
<accession>A0ABV4BDT4</accession>
<dbReference type="EMBL" id="JBDKXB010000010">
    <property type="protein sequence ID" value="MEY6432674.1"/>
    <property type="molecule type" value="Genomic_DNA"/>
</dbReference>
<feature type="coiled-coil region" evidence="13">
    <location>
        <begin position="299"/>
        <end position="333"/>
    </location>
</feature>
<dbReference type="Proteomes" id="UP001564408">
    <property type="component" value="Unassembled WGS sequence"/>
</dbReference>
<dbReference type="Gene3D" id="1.20.80.30">
    <property type="match status" value="1"/>
</dbReference>
<evidence type="ECO:0000256" key="10">
    <source>
        <dbReference type="ARBA" id="ARBA00022840"/>
    </source>
</evidence>
<comment type="similarity">
    <text evidence="3 12">Belongs to the PEP-utilizing enzyme family.</text>
</comment>
<evidence type="ECO:0000256" key="1">
    <source>
        <dbReference type="ARBA" id="ARBA00001946"/>
    </source>
</evidence>
<evidence type="ECO:0000256" key="9">
    <source>
        <dbReference type="ARBA" id="ARBA00022777"/>
    </source>
</evidence>
<evidence type="ECO:0000256" key="4">
    <source>
        <dbReference type="ARBA" id="ARBA00011994"/>
    </source>
</evidence>
<dbReference type="Pfam" id="PF02896">
    <property type="entry name" value="PEP-utilizers_C"/>
    <property type="match status" value="1"/>
</dbReference>
<dbReference type="InterPro" id="IPR010121">
    <property type="entry name" value="Pyruvate_phosphate_dikinase"/>
</dbReference>
<keyword evidence="13" id="KW-0175">Coiled coil</keyword>
<evidence type="ECO:0000259" key="14">
    <source>
        <dbReference type="Pfam" id="PF00391"/>
    </source>
</evidence>
<keyword evidence="11" id="KW-0460">Magnesium</keyword>
<feature type="domain" description="Pyruvate phosphate dikinase AMP/ATP-binding" evidence="15">
    <location>
        <begin position="23"/>
        <end position="299"/>
    </location>
</feature>
<dbReference type="PANTHER" id="PTHR22931:SF9">
    <property type="entry name" value="PYRUVATE, PHOSPHATE DIKINASE 1, CHLOROPLASTIC"/>
    <property type="match status" value="1"/>
</dbReference>
<keyword evidence="18" id="KW-1185">Reference proteome</keyword>
<evidence type="ECO:0000256" key="6">
    <source>
        <dbReference type="ARBA" id="ARBA00022679"/>
    </source>
</evidence>
<organism evidence="17 18">
    <name type="scientific">Thioalkalicoccus limnaeus</name>
    <dbReference type="NCBI Taxonomy" id="120681"/>
    <lineage>
        <taxon>Bacteria</taxon>
        <taxon>Pseudomonadati</taxon>
        <taxon>Pseudomonadota</taxon>
        <taxon>Gammaproteobacteria</taxon>
        <taxon>Chromatiales</taxon>
        <taxon>Chromatiaceae</taxon>
        <taxon>Thioalkalicoccus</taxon>
    </lineage>
</organism>
<dbReference type="Pfam" id="PF01326">
    <property type="entry name" value="PPDK_N"/>
    <property type="match status" value="2"/>
</dbReference>
<protein>
    <recommendedName>
        <fullName evidence="5 12">Pyruvate, phosphate dikinase</fullName>
        <ecNumber evidence="4 12">2.7.9.1</ecNumber>
    </recommendedName>
</protein>
<keyword evidence="17" id="KW-0670">Pyruvate</keyword>
<dbReference type="SUPFAM" id="SSF52009">
    <property type="entry name" value="Phosphohistidine domain"/>
    <property type="match status" value="1"/>
</dbReference>